<dbReference type="SUPFAM" id="SSF82602">
    <property type="entry name" value="Nuclease A inhibitor (NuiA)"/>
    <property type="match status" value="1"/>
</dbReference>
<evidence type="ECO:0000313" key="2">
    <source>
        <dbReference type="Proteomes" id="UP001333818"/>
    </source>
</evidence>
<dbReference type="AlphaFoldDB" id="A0AAW9Q852"/>
<dbReference type="RefSeq" id="WP_330486132.1">
    <property type="nucleotide sequence ID" value="NZ_JAZBJZ010000159.1"/>
</dbReference>
<name>A0AAW9Q852_9CYAN</name>
<gene>
    <name evidence="1" type="ORF">V2H45_23415</name>
</gene>
<accession>A0AAW9Q852</accession>
<keyword evidence="2" id="KW-1185">Reference proteome</keyword>
<evidence type="ECO:0000313" key="1">
    <source>
        <dbReference type="EMBL" id="MEE3719695.1"/>
    </source>
</evidence>
<reference evidence="1" key="1">
    <citation type="submission" date="2024-01" db="EMBL/GenBank/DDBJ databases">
        <title>Bank of Algae and Cyanobacteria of the Azores (BACA) strain genomes.</title>
        <authorList>
            <person name="Luz R."/>
            <person name="Cordeiro R."/>
            <person name="Fonseca A."/>
            <person name="Goncalves V."/>
        </authorList>
    </citation>
    <scope>NUCLEOTIDE SEQUENCE</scope>
    <source>
        <strain evidence="1">BACA0141</strain>
    </source>
</reference>
<dbReference type="Gene3D" id="3.40.1460.10">
    <property type="entry name" value="Nuclease A inhibitor-like"/>
    <property type="match status" value="1"/>
</dbReference>
<proteinExistence type="predicted"/>
<sequence>MNLKDFIAELRRLLSGLLYISESDFPVEVAPRGLPYRMPEKGEVRSLDRVFQMRNLQDWMRAEEQATAQRWQTVYDHIANNTIASVAWHYPVNRRNYTHEQIVILLHPQGVVGLRIKLVET</sequence>
<protein>
    <submittedName>
        <fullName evidence="1">Uncharacterized protein</fullName>
    </submittedName>
</protein>
<organism evidence="1 2">
    <name type="scientific">Tumidithrix elongata BACA0141</name>
    <dbReference type="NCBI Taxonomy" id="2716417"/>
    <lineage>
        <taxon>Bacteria</taxon>
        <taxon>Bacillati</taxon>
        <taxon>Cyanobacteriota</taxon>
        <taxon>Cyanophyceae</taxon>
        <taxon>Pseudanabaenales</taxon>
        <taxon>Pseudanabaenaceae</taxon>
        <taxon>Tumidithrix</taxon>
        <taxon>Tumidithrix elongata</taxon>
    </lineage>
</organism>
<dbReference type="InterPro" id="IPR036587">
    <property type="entry name" value="NucleaseA_inhib-like_sf"/>
</dbReference>
<comment type="caution">
    <text evidence="1">The sequence shown here is derived from an EMBL/GenBank/DDBJ whole genome shotgun (WGS) entry which is preliminary data.</text>
</comment>
<dbReference type="Proteomes" id="UP001333818">
    <property type="component" value="Unassembled WGS sequence"/>
</dbReference>
<dbReference type="EMBL" id="JAZBJZ010000159">
    <property type="protein sequence ID" value="MEE3719695.1"/>
    <property type="molecule type" value="Genomic_DNA"/>
</dbReference>